<gene>
    <name evidence="7" type="ORF">COV62_02335</name>
</gene>
<name>A0A2H0MZL5_9BACT</name>
<reference evidence="7 8" key="1">
    <citation type="submission" date="2017-09" db="EMBL/GenBank/DDBJ databases">
        <title>Depth-based differentiation of microbial function through sediment-hosted aquifers and enrichment of novel symbionts in the deep terrestrial subsurface.</title>
        <authorList>
            <person name="Probst A.J."/>
            <person name="Ladd B."/>
            <person name="Jarett J.K."/>
            <person name="Geller-Mcgrath D.E."/>
            <person name="Sieber C.M."/>
            <person name="Emerson J.B."/>
            <person name="Anantharaman K."/>
            <person name="Thomas B.C."/>
            <person name="Malmstrom R."/>
            <person name="Stieglmeier M."/>
            <person name="Klingl A."/>
            <person name="Woyke T."/>
            <person name="Ryan C.M."/>
            <person name="Banfield J.F."/>
        </authorList>
    </citation>
    <scope>NUCLEOTIDE SEQUENCE [LARGE SCALE GENOMIC DNA]</scope>
    <source>
        <strain evidence="7">CG11_big_fil_rev_8_21_14_0_20_35_11</strain>
    </source>
</reference>
<dbReference type="InterPro" id="IPR036046">
    <property type="entry name" value="Acylphosphatase-like_dom_sf"/>
</dbReference>
<dbReference type="Proteomes" id="UP000231139">
    <property type="component" value="Unassembled WGS sequence"/>
</dbReference>
<dbReference type="Pfam" id="PF00708">
    <property type="entry name" value="Acylphosphatase"/>
    <property type="match status" value="1"/>
</dbReference>
<dbReference type="PROSITE" id="PS00150">
    <property type="entry name" value="ACYLPHOSPHATASE_1"/>
    <property type="match status" value="1"/>
</dbReference>
<evidence type="ECO:0000256" key="5">
    <source>
        <dbReference type="RuleBase" id="RU004168"/>
    </source>
</evidence>
<dbReference type="AlphaFoldDB" id="A0A2H0MZL5"/>
<feature type="active site" evidence="4">
    <location>
        <position position="38"/>
    </location>
</feature>
<accession>A0A2H0MZL5</accession>
<dbReference type="InterPro" id="IPR001792">
    <property type="entry name" value="Acylphosphatase-like_dom"/>
</dbReference>
<comment type="similarity">
    <text evidence="1 5">Belongs to the acylphosphatase family.</text>
</comment>
<dbReference type="InterPro" id="IPR017968">
    <property type="entry name" value="Acylphosphatase_CS"/>
</dbReference>
<evidence type="ECO:0000256" key="3">
    <source>
        <dbReference type="ARBA" id="ARBA00047645"/>
    </source>
</evidence>
<protein>
    <recommendedName>
        <fullName evidence="2 4">acylphosphatase</fullName>
        <ecNumber evidence="2 4">3.6.1.7</ecNumber>
    </recommendedName>
</protein>
<dbReference type="EMBL" id="PCWK01000053">
    <property type="protein sequence ID" value="PIR02100.1"/>
    <property type="molecule type" value="Genomic_DNA"/>
</dbReference>
<evidence type="ECO:0000256" key="1">
    <source>
        <dbReference type="ARBA" id="ARBA00005614"/>
    </source>
</evidence>
<dbReference type="PROSITE" id="PS51160">
    <property type="entry name" value="ACYLPHOSPHATASE_3"/>
    <property type="match status" value="1"/>
</dbReference>
<dbReference type="PANTHER" id="PTHR47268">
    <property type="entry name" value="ACYLPHOSPHATASE"/>
    <property type="match status" value="1"/>
</dbReference>
<evidence type="ECO:0000256" key="4">
    <source>
        <dbReference type="PROSITE-ProRule" id="PRU00520"/>
    </source>
</evidence>
<dbReference type="GO" id="GO:0003998">
    <property type="term" value="F:acylphosphatase activity"/>
    <property type="evidence" value="ECO:0007669"/>
    <property type="project" value="UniProtKB-EC"/>
</dbReference>
<dbReference type="PANTHER" id="PTHR47268:SF4">
    <property type="entry name" value="ACYLPHOSPHATASE"/>
    <property type="match status" value="1"/>
</dbReference>
<proteinExistence type="inferred from homology"/>
<evidence type="ECO:0000256" key="2">
    <source>
        <dbReference type="ARBA" id="ARBA00012150"/>
    </source>
</evidence>
<organism evidence="7 8">
    <name type="scientific">Candidatus Nealsonbacteria bacterium CG11_big_fil_rev_8_21_14_0_20_35_11</name>
    <dbReference type="NCBI Taxonomy" id="1974713"/>
    <lineage>
        <taxon>Bacteria</taxon>
        <taxon>Candidatus Nealsoniibacteriota</taxon>
    </lineage>
</organism>
<feature type="domain" description="Acylphosphatase-like" evidence="6">
    <location>
        <begin position="5"/>
        <end position="92"/>
    </location>
</feature>
<dbReference type="SUPFAM" id="SSF54975">
    <property type="entry name" value="Acylphosphatase/BLUF domain-like"/>
    <property type="match status" value="1"/>
</dbReference>
<comment type="catalytic activity">
    <reaction evidence="3 4">
        <text>an acyl phosphate + H2O = a carboxylate + phosphate + H(+)</text>
        <dbReference type="Rhea" id="RHEA:14965"/>
        <dbReference type="ChEBI" id="CHEBI:15377"/>
        <dbReference type="ChEBI" id="CHEBI:15378"/>
        <dbReference type="ChEBI" id="CHEBI:29067"/>
        <dbReference type="ChEBI" id="CHEBI:43474"/>
        <dbReference type="ChEBI" id="CHEBI:59918"/>
        <dbReference type="EC" id="3.6.1.7"/>
    </reaction>
</comment>
<dbReference type="EC" id="3.6.1.7" evidence="2 4"/>
<evidence type="ECO:0000313" key="7">
    <source>
        <dbReference type="EMBL" id="PIR02100.1"/>
    </source>
</evidence>
<keyword evidence="4" id="KW-0378">Hydrolase</keyword>
<evidence type="ECO:0000313" key="8">
    <source>
        <dbReference type="Proteomes" id="UP000231139"/>
    </source>
</evidence>
<comment type="caution">
    <text evidence="7">The sequence shown here is derived from an EMBL/GenBank/DDBJ whole genome shotgun (WGS) entry which is preliminary data.</text>
</comment>
<sequence length="94" mass="10810">MMYKHVQVKISGQVQGVFFRANTQKIAQSLGLKGFVKNEPDGGILIIAEGEQEKLEELVKWCHQGPSRAMVEKIDISWQEPKQKFKNFEIKYNS</sequence>
<dbReference type="Gene3D" id="3.30.70.100">
    <property type="match status" value="1"/>
</dbReference>
<evidence type="ECO:0000259" key="6">
    <source>
        <dbReference type="PROSITE" id="PS51160"/>
    </source>
</evidence>
<feature type="active site" evidence="4">
    <location>
        <position position="20"/>
    </location>
</feature>
<dbReference type="InterPro" id="IPR020456">
    <property type="entry name" value="Acylphosphatase"/>
</dbReference>